<dbReference type="OrthoDB" id="5854685at2759"/>
<dbReference type="HOGENOM" id="CLU_3070950_0_0_1"/>
<dbReference type="STRING" id="7240.B4QKV2"/>
<dbReference type="AlphaFoldDB" id="B4QKV2"/>
<dbReference type="InterPro" id="IPR001478">
    <property type="entry name" value="PDZ"/>
</dbReference>
<protein>
    <submittedName>
        <fullName evidence="2">GD13560</fullName>
    </submittedName>
</protein>
<evidence type="ECO:0000313" key="2">
    <source>
        <dbReference type="EMBL" id="EDX08698.1"/>
    </source>
</evidence>
<name>B4QKV2_DROSI</name>
<dbReference type="InterPro" id="IPR036034">
    <property type="entry name" value="PDZ_sf"/>
</dbReference>
<organism evidence="2 3">
    <name type="scientific">Drosophila simulans</name>
    <name type="common">Fruit fly</name>
    <dbReference type="NCBI Taxonomy" id="7240"/>
    <lineage>
        <taxon>Eukaryota</taxon>
        <taxon>Metazoa</taxon>
        <taxon>Ecdysozoa</taxon>
        <taxon>Arthropoda</taxon>
        <taxon>Hexapoda</taxon>
        <taxon>Insecta</taxon>
        <taxon>Pterygota</taxon>
        <taxon>Neoptera</taxon>
        <taxon>Endopterygota</taxon>
        <taxon>Diptera</taxon>
        <taxon>Brachycera</taxon>
        <taxon>Muscomorpha</taxon>
        <taxon>Ephydroidea</taxon>
        <taxon>Drosophilidae</taxon>
        <taxon>Drosophila</taxon>
        <taxon>Sophophora</taxon>
    </lineage>
</organism>
<dbReference type="Gene3D" id="2.30.42.10">
    <property type="match status" value="1"/>
</dbReference>
<accession>B4QKV2</accession>
<dbReference type="SMR" id="B4QKV2"/>
<proteinExistence type="predicted"/>
<keyword evidence="3" id="KW-1185">Reference proteome</keyword>
<dbReference type="EMBL" id="CM000363">
    <property type="protein sequence ID" value="EDX08698.1"/>
    <property type="molecule type" value="Genomic_DNA"/>
</dbReference>
<dbReference type="SUPFAM" id="SSF50156">
    <property type="entry name" value="PDZ domain-like"/>
    <property type="match status" value="1"/>
</dbReference>
<dbReference type="PROSITE" id="PS50106">
    <property type="entry name" value="PDZ"/>
    <property type="match status" value="1"/>
</dbReference>
<reference evidence="2 3" key="1">
    <citation type="journal article" date="2007" name="Nature">
        <title>Evolution of genes and genomes on the Drosophila phylogeny.</title>
        <authorList>
            <consortium name="Drosophila 12 Genomes Consortium"/>
            <person name="Clark A.G."/>
            <person name="Eisen M.B."/>
            <person name="Smith D.R."/>
            <person name="Bergman C.M."/>
            <person name="Oliver B."/>
            <person name="Markow T.A."/>
            <person name="Kaufman T.C."/>
            <person name="Kellis M."/>
            <person name="Gelbart W."/>
            <person name="Iyer V.N."/>
            <person name="Pollard D.A."/>
            <person name="Sackton T.B."/>
            <person name="Larracuente A.M."/>
            <person name="Singh N.D."/>
            <person name="Abad J.P."/>
            <person name="Abt D.N."/>
            <person name="Adryan B."/>
            <person name="Aguade M."/>
            <person name="Akashi H."/>
            <person name="Anderson W.W."/>
            <person name="Aquadro C.F."/>
            <person name="Ardell D.H."/>
            <person name="Arguello R."/>
            <person name="Artieri C.G."/>
            <person name="Barbash D.A."/>
            <person name="Barker D."/>
            <person name="Barsanti P."/>
            <person name="Batterham P."/>
            <person name="Batzoglou S."/>
            <person name="Begun D."/>
            <person name="Bhutkar A."/>
            <person name="Blanco E."/>
            <person name="Bosak S.A."/>
            <person name="Bradley R.K."/>
            <person name="Brand A.D."/>
            <person name="Brent M.R."/>
            <person name="Brooks A.N."/>
            <person name="Brown R.H."/>
            <person name="Butlin R.K."/>
            <person name="Caggese C."/>
            <person name="Calvi B.R."/>
            <person name="Bernardo de Carvalho A."/>
            <person name="Caspi A."/>
            <person name="Castrezana S."/>
            <person name="Celniker S.E."/>
            <person name="Chang J.L."/>
            <person name="Chapple C."/>
            <person name="Chatterji S."/>
            <person name="Chinwalla A."/>
            <person name="Civetta A."/>
            <person name="Clifton S.W."/>
            <person name="Comeron J.M."/>
            <person name="Costello J.C."/>
            <person name="Coyne J.A."/>
            <person name="Daub J."/>
            <person name="David R.G."/>
            <person name="Delcher A.L."/>
            <person name="Delehaunty K."/>
            <person name="Do C.B."/>
            <person name="Ebling H."/>
            <person name="Edwards K."/>
            <person name="Eickbush T."/>
            <person name="Evans J.D."/>
            <person name="Filipski A."/>
            <person name="Findeiss S."/>
            <person name="Freyhult E."/>
            <person name="Fulton L."/>
            <person name="Fulton R."/>
            <person name="Garcia A.C."/>
            <person name="Gardiner A."/>
            <person name="Garfield D.A."/>
            <person name="Garvin B.E."/>
            <person name="Gibson G."/>
            <person name="Gilbert D."/>
            <person name="Gnerre S."/>
            <person name="Godfrey J."/>
            <person name="Good R."/>
            <person name="Gotea V."/>
            <person name="Gravely B."/>
            <person name="Greenberg A.J."/>
            <person name="Griffiths-Jones S."/>
            <person name="Gross S."/>
            <person name="Guigo R."/>
            <person name="Gustafson E.A."/>
            <person name="Haerty W."/>
            <person name="Hahn M.W."/>
            <person name="Halligan D.L."/>
            <person name="Halpern A.L."/>
            <person name="Halter G.M."/>
            <person name="Han M.V."/>
            <person name="Heger A."/>
            <person name="Hillier L."/>
            <person name="Hinrichs A.S."/>
            <person name="Holmes I."/>
            <person name="Hoskins R.A."/>
            <person name="Hubisz M.J."/>
            <person name="Hultmark D."/>
            <person name="Huntley M.A."/>
            <person name="Jaffe D.B."/>
            <person name="Jagadeeshan S."/>
            <person name="Jeck W.R."/>
            <person name="Johnson J."/>
            <person name="Jones C.D."/>
            <person name="Jordan W.C."/>
            <person name="Karpen G.H."/>
            <person name="Kataoka E."/>
            <person name="Keightley P.D."/>
            <person name="Kheradpour P."/>
            <person name="Kirkness E.F."/>
            <person name="Koerich L.B."/>
            <person name="Kristiansen K."/>
            <person name="Kudrna D."/>
            <person name="Kulathinal R.J."/>
            <person name="Kumar S."/>
            <person name="Kwok R."/>
            <person name="Lander E."/>
            <person name="Langley C.H."/>
            <person name="Lapoint R."/>
            <person name="Lazzaro B.P."/>
            <person name="Lee S.J."/>
            <person name="Levesque L."/>
            <person name="Li R."/>
            <person name="Lin C.F."/>
            <person name="Lin M.F."/>
            <person name="Lindblad-Toh K."/>
            <person name="Llopart A."/>
            <person name="Long M."/>
            <person name="Low L."/>
            <person name="Lozovsky E."/>
            <person name="Lu J."/>
            <person name="Luo M."/>
            <person name="Machado C.A."/>
            <person name="Makalowski W."/>
            <person name="Marzo M."/>
            <person name="Matsuda M."/>
            <person name="Matzkin L."/>
            <person name="McAllister B."/>
            <person name="McBride C.S."/>
            <person name="McKernan B."/>
            <person name="McKernan K."/>
            <person name="Mendez-Lago M."/>
            <person name="Minx P."/>
            <person name="Mollenhauer M.U."/>
            <person name="Montooth K."/>
            <person name="Mount S.M."/>
            <person name="Mu X."/>
            <person name="Myers E."/>
            <person name="Negre B."/>
            <person name="Newfeld S."/>
            <person name="Nielsen R."/>
            <person name="Noor M.A."/>
            <person name="O'Grady P."/>
            <person name="Pachter L."/>
            <person name="Papaceit M."/>
            <person name="Parisi M.J."/>
            <person name="Parisi M."/>
            <person name="Parts L."/>
            <person name="Pedersen J.S."/>
            <person name="Pesole G."/>
            <person name="Phillippy A.M."/>
            <person name="Ponting C.P."/>
            <person name="Pop M."/>
            <person name="Porcelli D."/>
            <person name="Powell J.R."/>
            <person name="Prohaska S."/>
            <person name="Pruitt K."/>
            <person name="Puig M."/>
            <person name="Quesneville H."/>
            <person name="Ram K.R."/>
            <person name="Rand D."/>
            <person name="Rasmussen M.D."/>
            <person name="Reed L.K."/>
            <person name="Reenan R."/>
            <person name="Reily A."/>
            <person name="Remington K.A."/>
            <person name="Rieger T.T."/>
            <person name="Ritchie M.G."/>
            <person name="Robin C."/>
            <person name="Rogers Y.H."/>
            <person name="Rohde C."/>
            <person name="Rozas J."/>
            <person name="Rubenfield M.J."/>
            <person name="Ruiz A."/>
            <person name="Russo S."/>
            <person name="Salzberg S.L."/>
            <person name="Sanchez-Gracia A."/>
            <person name="Saranga D.J."/>
            <person name="Sato H."/>
            <person name="Schaeffer S.W."/>
            <person name="Schatz M.C."/>
            <person name="Schlenke T."/>
            <person name="Schwartz R."/>
            <person name="Segarra C."/>
            <person name="Singh R.S."/>
            <person name="Sirot L."/>
            <person name="Sirota M."/>
            <person name="Sisneros N.B."/>
            <person name="Smith C.D."/>
            <person name="Smith T.F."/>
            <person name="Spieth J."/>
            <person name="Stage D.E."/>
            <person name="Stark A."/>
            <person name="Stephan W."/>
            <person name="Strausberg R.L."/>
            <person name="Strempel S."/>
            <person name="Sturgill D."/>
            <person name="Sutton G."/>
            <person name="Sutton G.G."/>
            <person name="Tao W."/>
            <person name="Teichmann S."/>
            <person name="Tobari Y.N."/>
            <person name="Tomimura Y."/>
            <person name="Tsolas J.M."/>
            <person name="Valente V.L."/>
            <person name="Venter E."/>
            <person name="Venter J.C."/>
            <person name="Vicario S."/>
            <person name="Vieira F.G."/>
            <person name="Vilella A.J."/>
            <person name="Villasante A."/>
            <person name="Walenz B."/>
            <person name="Wang J."/>
            <person name="Wasserman M."/>
            <person name="Watts T."/>
            <person name="Wilson D."/>
            <person name="Wilson R.K."/>
            <person name="Wing R.A."/>
            <person name="Wolfner M.F."/>
            <person name="Wong A."/>
            <person name="Wong G.K."/>
            <person name="Wu C.I."/>
            <person name="Wu G."/>
            <person name="Yamamoto D."/>
            <person name="Yang H.P."/>
            <person name="Yang S.P."/>
            <person name="Yorke J.A."/>
            <person name="Yoshida K."/>
            <person name="Zdobnov E."/>
            <person name="Zhang P."/>
            <person name="Zhang Y."/>
            <person name="Zimin A.V."/>
            <person name="Baldwin J."/>
            <person name="Abdouelleil A."/>
            <person name="Abdulkadir J."/>
            <person name="Abebe A."/>
            <person name="Abera B."/>
            <person name="Abreu J."/>
            <person name="Acer S.C."/>
            <person name="Aftuck L."/>
            <person name="Alexander A."/>
            <person name="An P."/>
            <person name="Anderson E."/>
            <person name="Anderson S."/>
            <person name="Arachi H."/>
            <person name="Azer M."/>
            <person name="Bachantsang P."/>
            <person name="Barry A."/>
            <person name="Bayul T."/>
            <person name="Berlin A."/>
            <person name="Bessette D."/>
            <person name="Bloom T."/>
            <person name="Blye J."/>
            <person name="Boguslavskiy L."/>
            <person name="Bonnet C."/>
            <person name="Boukhgalter B."/>
            <person name="Bourzgui I."/>
            <person name="Brown A."/>
            <person name="Cahill P."/>
            <person name="Channer S."/>
            <person name="Cheshatsang Y."/>
            <person name="Chuda L."/>
            <person name="Citroen M."/>
            <person name="Collymore A."/>
            <person name="Cooke P."/>
            <person name="Costello M."/>
            <person name="D'Aco K."/>
            <person name="Daza R."/>
            <person name="De Haan G."/>
            <person name="DeGray S."/>
            <person name="DeMaso C."/>
            <person name="Dhargay N."/>
            <person name="Dooley K."/>
            <person name="Dooley E."/>
            <person name="Doricent M."/>
            <person name="Dorje P."/>
            <person name="Dorjee K."/>
            <person name="Dupes A."/>
            <person name="Elong R."/>
            <person name="Falk J."/>
            <person name="Farina A."/>
            <person name="Faro S."/>
            <person name="Ferguson D."/>
            <person name="Fisher S."/>
            <person name="Foley C.D."/>
            <person name="Franke A."/>
            <person name="Friedrich D."/>
            <person name="Gadbois L."/>
            <person name="Gearin G."/>
            <person name="Gearin C.R."/>
            <person name="Giannoukos G."/>
            <person name="Goode T."/>
            <person name="Graham J."/>
            <person name="Grandbois E."/>
            <person name="Grewal S."/>
            <person name="Gyaltsen K."/>
            <person name="Hafez N."/>
            <person name="Hagos B."/>
            <person name="Hall J."/>
            <person name="Henson C."/>
            <person name="Hollinger A."/>
            <person name="Honan T."/>
            <person name="Huard M.D."/>
            <person name="Hughes L."/>
            <person name="Hurhula B."/>
            <person name="Husby M.E."/>
            <person name="Kamat A."/>
            <person name="Kanga B."/>
            <person name="Kashin S."/>
            <person name="Khazanovich D."/>
            <person name="Kisner P."/>
            <person name="Lance K."/>
            <person name="Lara M."/>
            <person name="Lee W."/>
            <person name="Lennon N."/>
            <person name="Letendre F."/>
            <person name="LeVine R."/>
            <person name="Lipovsky A."/>
            <person name="Liu X."/>
            <person name="Liu J."/>
            <person name="Liu S."/>
            <person name="Lokyitsang T."/>
            <person name="Lokyitsang Y."/>
            <person name="Lubonja R."/>
            <person name="Lui A."/>
            <person name="MacDonald P."/>
            <person name="Magnisalis V."/>
            <person name="Maru K."/>
            <person name="Matthews C."/>
            <person name="McCusker W."/>
            <person name="McDonough S."/>
            <person name="Mehta T."/>
            <person name="Meldrim J."/>
            <person name="Meneus L."/>
            <person name="Mihai O."/>
            <person name="Mihalev A."/>
            <person name="Mihova T."/>
            <person name="Mittelman R."/>
            <person name="Mlenga V."/>
            <person name="Montmayeur A."/>
            <person name="Mulrain L."/>
            <person name="Navidi A."/>
            <person name="Naylor J."/>
            <person name="Negash T."/>
            <person name="Nguyen T."/>
            <person name="Nguyen N."/>
            <person name="Nicol R."/>
            <person name="Norbu C."/>
            <person name="Norbu N."/>
            <person name="Novod N."/>
            <person name="O'Neill B."/>
            <person name="Osman S."/>
            <person name="Markiewicz E."/>
            <person name="Oyono O.L."/>
            <person name="Patti C."/>
            <person name="Phunkhang P."/>
            <person name="Pierre F."/>
            <person name="Priest M."/>
            <person name="Raghuraman S."/>
            <person name="Rege F."/>
            <person name="Reyes R."/>
            <person name="Rise C."/>
            <person name="Rogov P."/>
            <person name="Ross K."/>
            <person name="Ryan E."/>
            <person name="Settipalli S."/>
            <person name="Shea T."/>
            <person name="Sherpa N."/>
            <person name="Shi L."/>
            <person name="Shih D."/>
            <person name="Sparrow T."/>
            <person name="Spaulding J."/>
            <person name="Stalker J."/>
            <person name="Stange-Thomann N."/>
            <person name="Stavropoulos S."/>
            <person name="Stone C."/>
            <person name="Strader C."/>
            <person name="Tesfaye S."/>
            <person name="Thomson T."/>
            <person name="Thoulutsang Y."/>
            <person name="Thoulutsang D."/>
            <person name="Topham K."/>
            <person name="Topping I."/>
            <person name="Tsamla T."/>
            <person name="Vassiliev H."/>
            <person name="Vo A."/>
            <person name="Wangchuk T."/>
            <person name="Wangdi T."/>
            <person name="Weiand M."/>
            <person name="Wilkinson J."/>
            <person name="Wilson A."/>
            <person name="Yadav S."/>
            <person name="Young G."/>
            <person name="Yu Q."/>
            <person name="Zembek L."/>
            <person name="Zhong D."/>
            <person name="Zimmer A."/>
            <person name="Zwirko Z."/>
            <person name="Jaffe D.B."/>
            <person name="Alvarez P."/>
            <person name="Brockman W."/>
            <person name="Butler J."/>
            <person name="Chin C."/>
            <person name="Gnerre S."/>
            <person name="Grabherr M."/>
            <person name="Kleber M."/>
            <person name="Mauceli E."/>
            <person name="MacCallum I."/>
        </authorList>
    </citation>
    <scope>NUCLEOTIDE SEQUENCE [LARGE SCALE GENOMIC DNA]</scope>
    <source>
        <strain evidence="3">white501</strain>
    </source>
</reference>
<dbReference type="Proteomes" id="UP000000304">
    <property type="component" value="Chromosome 3L"/>
</dbReference>
<evidence type="ECO:0000313" key="3">
    <source>
        <dbReference type="Proteomes" id="UP000000304"/>
    </source>
</evidence>
<feature type="domain" description="PDZ" evidence="1">
    <location>
        <begin position="1"/>
        <end position="53"/>
    </location>
</feature>
<gene>
    <name evidence="2" type="primary">Dsim\GD13560</name>
    <name evidence="2" type="ORF">Dsim_GD13560</name>
</gene>
<sequence length="53" mass="5933">MVQREGWSGFELPVQVSKVVPHTPADRCTPRVCEGDEVLMINGRDVHGRVTSR</sequence>
<evidence type="ECO:0000259" key="1">
    <source>
        <dbReference type="PROSITE" id="PS50106"/>
    </source>
</evidence>
<dbReference type="Pfam" id="PF00595">
    <property type="entry name" value="PDZ"/>
    <property type="match status" value="1"/>
</dbReference>